<evidence type="ECO:0000259" key="3">
    <source>
        <dbReference type="PROSITE" id="PS51186"/>
    </source>
</evidence>
<dbReference type="PANTHER" id="PTHR43420">
    <property type="entry name" value="ACETYLTRANSFERASE"/>
    <property type="match status" value="1"/>
</dbReference>
<gene>
    <name evidence="4" type="ORF">ACFQ3W_09910</name>
</gene>
<dbReference type="Proteomes" id="UP001597262">
    <property type="component" value="Unassembled WGS sequence"/>
</dbReference>
<comment type="caution">
    <text evidence="4">The sequence shown here is derived from an EMBL/GenBank/DDBJ whole genome shotgun (WGS) entry which is preliminary data.</text>
</comment>
<keyword evidence="5" id="KW-1185">Reference proteome</keyword>
<organism evidence="4 5">
    <name type="scientific">Paenibacillus puldeungensis</name>
    <dbReference type="NCBI Taxonomy" id="696536"/>
    <lineage>
        <taxon>Bacteria</taxon>
        <taxon>Bacillati</taxon>
        <taxon>Bacillota</taxon>
        <taxon>Bacilli</taxon>
        <taxon>Bacillales</taxon>
        <taxon>Paenibacillaceae</taxon>
        <taxon>Paenibacillus</taxon>
    </lineage>
</organism>
<keyword evidence="2 4" id="KW-0012">Acyltransferase</keyword>
<dbReference type="CDD" id="cd04301">
    <property type="entry name" value="NAT_SF"/>
    <property type="match status" value="1"/>
</dbReference>
<dbReference type="InterPro" id="IPR016181">
    <property type="entry name" value="Acyl_CoA_acyltransferase"/>
</dbReference>
<reference evidence="5" key="1">
    <citation type="journal article" date="2019" name="Int. J. Syst. Evol. Microbiol.">
        <title>The Global Catalogue of Microorganisms (GCM) 10K type strain sequencing project: providing services to taxonomists for standard genome sequencing and annotation.</title>
        <authorList>
            <consortium name="The Broad Institute Genomics Platform"/>
            <consortium name="The Broad Institute Genome Sequencing Center for Infectious Disease"/>
            <person name="Wu L."/>
            <person name="Ma J."/>
        </authorList>
    </citation>
    <scope>NUCLEOTIDE SEQUENCE [LARGE SCALE GENOMIC DNA]</scope>
    <source>
        <strain evidence="5">CCUG 59189</strain>
    </source>
</reference>
<proteinExistence type="predicted"/>
<dbReference type="SUPFAM" id="SSF55729">
    <property type="entry name" value="Acyl-CoA N-acyltransferases (Nat)"/>
    <property type="match status" value="1"/>
</dbReference>
<evidence type="ECO:0000313" key="4">
    <source>
        <dbReference type="EMBL" id="MFD1176612.1"/>
    </source>
</evidence>
<dbReference type="InterPro" id="IPR050680">
    <property type="entry name" value="YpeA/RimI_acetyltransf"/>
</dbReference>
<sequence length="135" mass="16062">MKIQFATASDYKYIVARDKHIVEALIRPKINEQEIFILRGDENQEIGWMRFGYFWDNTPFMNMLWLDEEYRGRGYGKQIVLHWEELMREKGFSVVMTSTQSNEEAQHFYRKLGYKDAGCLLQEADPLEIILTKSL</sequence>
<dbReference type="EMBL" id="JBHTLM010000006">
    <property type="protein sequence ID" value="MFD1176612.1"/>
    <property type="molecule type" value="Genomic_DNA"/>
</dbReference>
<dbReference type="EC" id="2.3.-.-" evidence="4"/>
<dbReference type="PROSITE" id="PS51186">
    <property type="entry name" value="GNAT"/>
    <property type="match status" value="1"/>
</dbReference>
<evidence type="ECO:0000256" key="2">
    <source>
        <dbReference type="ARBA" id="ARBA00023315"/>
    </source>
</evidence>
<evidence type="ECO:0000256" key="1">
    <source>
        <dbReference type="ARBA" id="ARBA00022679"/>
    </source>
</evidence>
<feature type="domain" description="N-acetyltransferase" evidence="3">
    <location>
        <begin position="1"/>
        <end position="135"/>
    </location>
</feature>
<dbReference type="RefSeq" id="WP_379319068.1">
    <property type="nucleotide sequence ID" value="NZ_JBHTLM010000006.1"/>
</dbReference>
<dbReference type="Gene3D" id="3.40.630.30">
    <property type="match status" value="1"/>
</dbReference>
<name>A0ABW3RWE9_9BACL</name>
<dbReference type="InterPro" id="IPR000182">
    <property type="entry name" value="GNAT_dom"/>
</dbReference>
<keyword evidence="1 4" id="KW-0808">Transferase</keyword>
<protein>
    <submittedName>
        <fullName evidence="4">GNAT family N-acetyltransferase</fullName>
        <ecNumber evidence="4">2.3.-.-</ecNumber>
    </submittedName>
</protein>
<dbReference type="GO" id="GO:0016746">
    <property type="term" value="F:acyltransferase activity"/>
    <property type="evidence" value="ECO:0007669"/>
    <property type="project" value="UniProtKB-KW"/>
</dbReference>
<accession>A0ABW3RWE9</accession>
<evidence type="ECO:0000313" key="5">
    <source>
        <dbReference type="Proteomes" id="UP001597262"/>
    </source>
</evidence>
<dbReference type="Pfam" id="PF00583">
    <property type="entry name" value="Acetyltransf_1"/>
    <property type="match status" value="1"/>
</dbReference>